<dbReference type="Proteomes" id="UP000050525">
    <property type="component" value="Unassembled WGS sequence"/>
</dbReference>
<proteinExistence type="predicted"/>
<keyword evidence="2" id="KW-1185">Reference proteome</keyword>
<organism evidence="1 2">
    <name type="scientific">Alligator mississippiensis</name>
    <name type="common">American alligator</name>
    <dbReference type="NCBI Taxonomy" id="8496"/>
    <lineage>
        <taxon>Eukaryota</taxon>
        <taxon>Metazoa</taxon>
        <taxon>Chordata</taxon>
        <taxon>Craniata</taxon>
        <taxon>Vertebrata</taxon>
        <taxon>Euteleostomi</taxon>
        <taxon>Archelosauria</taxon>
        <taxon>Archosauria</taxon>
        <taxon>Crocodylia</taxon>
        <taxon>Alligatoridae</taxon>
        <taxon>Alligatorinae</taxon>
        <taxon>Alligator</taxon>
    </lineage>
</organism>
<sequence length="131" mass="14794">MCFILLQKAMELYILNALSLSPGIEHVSVLITKNDPNSEVNWTVSTAFNGSKNGLTSACHFGPRLTQQSQWMHLQKTLHRHSDELLQHSSSLQQHKIIRHKPGCWSYCAVESEMTCVAPRLHSNSSYCVVM</sequence>
<evidence type="ECO:0000313" key="2">
    <source>
        <dbReference type="Proteomes" id="UP000050525"/>
    </source>
</evidence>
<dbReference type="EMBL" id="AKHW03001485">
    <property type="protein sequence ID" value="KYO42194.1"/>
    <property type="molecule type" value="Genomic_DNA"/>
</dbReference>
<name>A0A151NZI8_ALLMI</name>
<dbReference type="AlphaFoldDB" id="A0A151NZI8"/>
<gene>
    <name evidence="1" type="ORF">Y1Q_0002815</name>
</gene>
<protein>
    <submittedName>
        <fullName evidence="1">Uncharacterized protein</fullName>
    </submittedName>
</protein>
<evidence type="ECO:0000313" key="1">
    <source>
        <dbReference type="EMBL" id="KYO42194.1"/>
    </source>
</evidence>
<comment type="caution">
    <text evidence="1">The sequence shown here is derived from an EMBL/GenBank/DDBJ whole genome shotgun (WGS) entry which is preliminary data.</text>
</comment>
<reference evidence="1 2" key="1">
    <citation type="journal article" date="2012" name="Genome Biol.">
        <title>Sequencing three crocodilian genomes to illuminate the evolution of archosaurs and amniotes.</title>
        <authorList>
            <person name="St John J.A."/>
            <person name="Braun E.L."/>
            <person name="Isberg S.R."/>
            <person name="Miles L.G."/>
            <person name="Chong A.Y."/>
            <person name="Gongora J."/>
            <person name="Dalzell P."/>
            <person name="Moran C."/>
            <person name="Bed'hom B."/>
            <person name="Abzhanov A."/>
            <person name="Burgess S.C."/>
            <person name="Cooksey A.M."/>
            <person name="Castoe T.A."/>
            <person name="Crawford N.G."/>
            <person name="Densmore L.D."/>
            <person name="Drew J.C."/>
            <person name="Edwards S.V."/>
            <person name="Faircloth B.C."/>
            <person name="Fujita M.K."/>
            <person name="Greenwold M.J."/>
            <person name="Hoffmann F.G."/>
            <person name="Howard J.M."/>
            <person name="Iguchi T."/>
            <person name="Janes D.E."/>
            <person name="Khan S.Y."/>
            <person name="Kohno S."/>
            <person name="de Koning A.J."/>
            <person name="Lance S.L."/>
            <person name="McCarthy F.M."/>
            <person name="McCormack J.E."/>
            <person name="Merchant M.E."/>
            <person name="Peterson D.G."/>
            <person name="Pollock D.D."/>
            <person name="Pourmand N."/>
            <person name="Raney B.J."/>
            <person name="Roessler K.A."/>
            <person name="Sanford J.R."/>
            <person name="Sawyer R.H."/>
            <person name="Schmidt C.J."/>
            <person name="Triplett E.W."/>
            <person name="Tuberville T.D."/>
            <person name="Venegas-Anaya M."/>
            <person name="Howard J.T."/>
            <person name="Jarvis E.D."/>
            <person name="Guillette L.J.Jr."/>
            <person name="Glenn T.C."/>
            <person name="Green R.E."/>
            <person name="Ray D.A."/>
        </authorList>
    </citation>
    <scope>NUCLEOTIDE SEQUENCE [LARGE SCALE GENOMIC DNA]</scope>
    <source>
        <strain evidence="1">KSC_2009_1</strain>
    </source>
</reference>
<accession>A0A151NZI8</accession>